<evidence type="ECO:0000259" key="5">
    <source>
        <dbReference type="Pfam" id="PF13675"/>
    </source>
</evidence>
<evidence type="ECO:0000313" key="6">
    <source>
        <dbReference type="EMBL" id="ODS34206.1"/>
    </source>
</evidence>
<gene>
    <name evidence="6" type="ORF">SCARUB_00682</name>
</gene>
<dbReference type="AlphaFoldDB" id="A0A1E3XEZ7"/>
<dbReference type="PATRIC" id="fig|1872076.5.peg.788"/>
<keyword evidence="2" id="KW-0812">Transmembrane</keyword>
<dbReference type="InterPro" id="IPR029095">
    <property type="entry name" value="NarX-like_N"/>
</dbReference>
<accession>A0A1E3XEZ7</accession>
<comment type="caution">
    <text evidence="6">The sequence shown here is derived from an EMBL/GenBank/DDBJ whole genome shotgun (WGS) entry which is preliminary data.</text>
</comment>
<dbReference type="GO" id="GO:0016020">
    <property type="term" value="C:membrane"/>
    <property type="evidence" value="ECO:0007669"/>
    <property type="project" value="UniProtKB-SubCell"/>
</dbReference>
<name>A0A1E3XEZ7_9BACT</name>
<evidence type="ECO:0000313" key="7">
    <source>
        <dbReference type="Proteomes" id="UP000094056"/>
    </source>
</evidence>
<proteinExistence type="predicted"/>
<dbReference type="Proteomes" id="UP000094056">
    <property type="component" value="Unassembled WGS sequence"/>
</dbReference>
<evidence type="ECO:0000256" key="1">
    <source>
        <dbReference type="ARBA" id="ARBA00004141"/>
    </source>
</evidence>
<dbReference type="PROSITE" id="PS51257">
    <property type="entry name" value="PROKAR_LIPOPROTEIN"/>
    <property type="match status" value="1"/>
</dbReference>
<keyword evidence="3" id="KW-1133">Transmembrane helix</keyword>
<reference evidence="6 7" key="1">
    <citation type="submission" date="2016-07" db="EMBL/GenBank/DDBJ databases">
        <title>Draft genome of Scalindua rubra, obtained from a brine-seawater interface in the Red Sea, sheds light on salt adaptation in anammox bacteria.</title>
        <authorList>
            <person name="Speth D.R."/>
            <person name="Lagkouvardos I."/>
            <person name="Wang Y."/>
            <person name="Qian P.-Y."/>
            <person name="Dutilh B.E."/>
            <person name="Jetten M.S."/>
        </authorList>
    </citation>
    <scope>NUCLEOTIDE SEQUENCE [LARGE SCALE GENOMIC DNA]</scope>
    <source>
        <strain evidence="6">BSI-1</strain>
    </source>
</reference>
<keyword evidence="4" id="KW-0472">Membrane</keyword>
<dbReference type="Pfam" id="PF13675">
    <property type="entry name" value="PilJ"/>
    <property type="match status" value="2"/>
</dbReference>
<organism evidence="6 7">
    <name type="scientific">Candidatus Scalindua rubra</name>
    <dbReference type="NCBI Taxonomy" id="1872076"/>
    <lineage>
        <taxon>Bacteria</taxon>
        <taxon>Pseudomonadati</taxon>
        <taxon>Planctomycetota</taxon>
        <taxon>Candidatus Brocadiia</taxon>
        <taxon>Candidatus Brocadiales</taxon>
        <taxon>Candidatus Scalinduaceae</taxon>
        <taxon>Candidatus Scalindua</taxon>
    </lineage>
</organism>
<protein>
    <recommendedName>
        <fullName evidence="5">NarX-like N-terminal domain-containing protein</fullName>
    </recommendedName>
</protein>
<evidence type="ECO:0000256" key="2">
    <source>
        <dbReference type="ARBA" id="ARBA00022692"/>
    </source>
</evidence>
<feature type="domain" description="NarX-like N-terminal" evidence="5">
    <location>
        <begin position="36"/>
        <end position="129"/>
    </location>
</feature>
<feature type="domain" description="NarX-like N-terminal" evidence="5">
    <location>
        <begin position="168"/>
        <end position="266"/>
    </location>
</feature>
<evidence type="ECO:0000256" key="3">
    <source>
        <dbReference type="ARBA" id="ARBA00022989"/>
    </source>
</evidence>
<comment type="subcellular location">
    <subcellularLocation>
        <location evidence="1">Membrane</location>
        <topology evidence="1">Multi-pass membrane protein</topology>
    </subcellularLocation>
</comment>
<dbReference type="EMBL" id="MAYW01000011">
    <property type="protein sequence ID" value="ODS34206.1"/>
    <property type="molecule type" value="Genomic_DNA"/>
</dbReference>
<sequence>MKTIQSKLAVIFIAFFSCFCFLLPSYAITKNEMGIVINLSGKQRMLTQKMSKEMLLIAKGVDEAQNKENLGKTAALFDKTLKGLIHGDEDLKLVGIEDAKIVGQLERVAMLWGKFKKNVDSVLSGDTSKGISEKIAKENLPLLKNMNRAVKMYEDYAKKLGGESLDARMAVTLNLSGKQRMLTQKMTKEVLLVANGIDPDKNKSELKKTTELFGRTLKGLLDGDDGLRLTGTKDLVIRDQLKLVAELWEEYKYVLNEIMSSESSVVSEEYLVKVAKINLPLLREMNKAVKMYEESVK</sequence>
<evidence type="ECO:0000256" key="4">
    <source>
        <dbReference type="ARBA" id="ARBA00023136"/>
    </source>
</evidence>